<sequence length="388" mass="42206">MRFFVYLIVFFSFFDLFSQLPVISPFATGLGASAFIVGLSVGIYSFANIFGNIISGILTDRKGPFYILLFGLFTSALSLFSYGLISGSVSLIGIRFVHGLTEGLIIPAAFTFLANGSERSKRGRNAAISGAFVGLAAIFGPAYSGIVSVKTSVVTIMAINGVFMILLTIGAVIFLRSFTYVRKVKTAKQKAVKPLAFFRHPGIIRAFLGAFFLMFSQGVLALVLPLKVEYLQFDAKTTGMLLSIFGLVAVLIFVLPINRIFDIARPMVTLAIGLFLMSGSMLFLSQVDDLSWMMLAMVVYGTGFAFLFPSINSLLIDSTEPETRGKAYGFFYAFFSFGVVIGSSAIGILDLEFHHAFMLASAILLIAAIFTLIGLRKDTRPTEYNRPA</sequence>
<feature type="transmembrane region" description="Helical" evidence="7">
    <location>
        <begin position="91"/>
        <end position="114"/>
    </location>
</feature>
<keyword evidence="10" id="KW-1185">Reference proteome</keyword>
<keyword evidence="2" id="KW-0813">Transport</keyword>
<feature type="domain" description="Major facilitator superfamily (MFS) profile" evidence="8">
    <location>
        <begin position="1"/>
        <end position="379"/>
    </location>
</feature>
<feature type="transmembrane region" description="Helical" evidence="7">
    <location>
        <begin position="355"/>
        <end position="375"/>
    </location>
</feature>
<dbReference type="Gene3D" id="1.20.1250.20">
    <property type="entry name" value="MFS general substrate transporter like domains"/>
    <property type="match status" value="2"/>
</dbReference>
<keyword evidence="6 7" id="KW-0472">Membrane</keyword>
<keyword evidence="5 7" id="KW-1133">Transmembrane helix</keyword>
<gene>
    <name evidence="9" type="ORF">SporoS204_02835</name>
</gene>
<dbReference type="Pfam" id="PF07690">
    <property type="entry name" value="MFS_1"/>
    <property type="match status" value="1"/>
</dbReference>
<dbReference type="InterPro" id="IPR020846">
    <property type="entry name" value="MFS_dom"/>
</dbReference>
<feature type="transmembrane region" description="Helical" evidence="7">
    <location>
        <begin position="238"/>
        <end position="255"/>
    </location>
</feature>
<dbReference type="Proteomes" id="UP000192486">
    <property type="component" value="Chromosome"/>
</dbReference>
<dbReference type="PROSITE" id="PS50850">
    <property type="entry name" value="MFS"/>
    <property type="match status" value="1"/>
</dbReference>
<feature type="transmembrane region" description="Helical" evidence="7">
    <location>
        <begin position="290"/>
        <end position="315"/>
    </location>
</feature>
<reference evidence="9 10" key="1">
    <citation type="submission" date="2016-04" db="EMBL/GenBank/DDBJ databases">
        <title>Comparative Genomics and Epigenetics of Sporosarcina ureae.</title>
        <authorList>
            <person name="Oliver A.S."/>
            <person name="Cooper K.K."/>
        </authorList>
    </citation>
    <scope>NUCLEOTIDE SEQUENCE [LARGE SCALE GENOMIC DNA]</scope>
    <source>
        <strain evidence="9 10">S204</strain>
    </source>
</reference>
<evidence type="ECO:0000256" key="5">
    <source>
        <dbReference type="ARBA" id="ARBA00022989"/>
    </source>
</evidence>
<dbReference type="InterPro" id="IPR050171">
    <property type="entry name" value="MFS_Transporters"/>
</dbReference>
<organism evidence="9 10">
    <name type="scientific">Sporosarcina ureae</name>
    <dbReference type="NCBI Taxonomy" id="1571"/>
    <lineage>
        <taxon>Bacteria</taxon>
        <taxon>Bacillati</taxon>
        <taxon>Bacillota</taxon>
        <taxon>Bacilli</taxon>
        <taxon>Bacillales</taxon>
        <taxon>Caryophanaceae</taxon>
        <taxon>Sporosarcina</taxon>
    </lineage>
</organism>
<evidence type="ECO:0000256" key="2">
    <source>
        <dbReference type="ARBA" id="ARBA00022448"/>
    </source>
</evidence>
<feature type="transmembrane region" description="Helical" evidence="7">
    <location>
        <begin position="267"/>
        <end position="284"/>
    </location>
</feature>
<dbReference type="InterPro" id="IPR011701">
    <property type="entry name" value="MFS"/>
</dbReference>
<dbReference type="InterPro" id="IPR036259">
    <property type="entry name" value="MFS_trans_sf"/>
</dbReference>
<keyword evidence="3" id="KW-1003">Cell membrane</keyword>
<feature type="transmembrane region" description="Helical" evidence="7">
    <location>
        <begin position="327"/>
        <end position="349"/>
    </location>
</feature>
<protein>
    <submittedName>
        <fullName evidence="9">Multidrug transporter</fullName>
    </submittedName>
</protein>
<dbReference type="RefSeq" id="WP_029052938.1">
    <property type="nucleotide sequence ID" value="NZ_CP015108.1"/>
</dbReference>
<feature type="transmembrane region" description="Helical" evidence="7">
    <location>
        <begin position="29"/>
        <end position="53"/>
    </location>
</feature>
<evidence type="ECO:0000259" key="8">
    <source>
        <dbReference type="PROSITE" id="PS50850"/>
    </source>
</evidence>
<evidence type="ECO:0000313" key="10">
    <source>
        <dbReference type="Proteomes" id="UP000192486"/>
    </source>
</evidence>
<evidence type="ECO:0000256" key="7">
    <source>
        <dbReference type="SAM" id="Phobius"/>
    </source>
</evidence>
<evidence type="ECO:0000256" key="6">
    <source>
        <dbReference type="ARBA" id="ARBA00023136"/>
    </source>
</evidence>
<name>A0ABM6JSR3_SPOUR</name>
<feature type="transmembrane region" description="Helical" evidence="7">
    <location>
        <begin position="202"/>
        <end position="226"/>
    </location>
</feature>
<dbReference type="SUPFAM" id="SSF103473">
    <property type="entry name" value="MFS general substrate transporter"/>
    <property type="match status" value="1"/>
</dbReference>
<feature type="transmembrane region" description="Helical" evidence="7">
    <location>
        <begin position="65"/>
        <end position="85"/>
    </location>
</feature>
<dbReference type="PANTHER" id="PTHR23517">
    <property type="entry name" value="RESISTANCE PROTEIN MDTM, PUTATIVE-RELATED-RELATED"/>
    <property type="match status" value="1"/>
</dbReference>
<feature type="transmembrane region" description="Helical" evidence="7">
    <location>
        <begin position="158"/>
        <end position="181"/>
    </location>
</feature>
<proteinExistence type="predicted"/>
<evidence type="ECO:0000313" key="9">
    <source>
        <dbReference type="EMBL" id="ARF13208.1"/>
    </source>
</evidence>
<keyword evidence="4 7" id="KW-0812">Transmembrane</keyword>
<evidence type="ECO:0000256" key="1">
    <source>
        <dbReference type="ARBA" id="ARBA00004651"/>
    </source>
</evidence>
<accession>A0ABM6JSR3</accession>
<comment type="subcellular location">
    <subcellularLocation>
        <location evidence="1">Cell membrane</location>
        <topology evidence="1">Multi-pass membrane protein</topology>
    </subcellularLocation>
</comment>
<evidence type="ECO:0000256" key="4">
    <source>
        <dbReference type="ARBA" id="ARBA00022692"/>
    </source>
</evidence>
<dbReference type="EMBL" id="CP015108">
    <property type="protein sequence ID" value="ARF13208.1"/>
    <property type="molecule type" value="Genomic_DNA"/>
</dbReference>
<evidence type="ECO:0000256" key="3">
    <source>
        <dbReference type="ARBA" id="ARBA00022475"/>
    </source>
</evidence>
<dbReference type="CDD" id="cd17325">
    <property type="entry name" value="MFS_MdtG_SLC18_like"/>
    <property type="match status" value="1"/>
</dbReference>
<feature type="transmembrane region" description="Helical" evidence="7">
    <location>
        <begin position="126"/>
        <end position="146"/>
    </location>
</feature>